<evidence type="ECO:0000256" key="2">
    <source>
        <dbReference type="ARBA" id="ARBA00022692"/>
    </source>
</evidence>
<feature type="transmembrane region" description="Helical" evidence="5">
    <location>
        <begin position="177"/>
        <end position="204"/>
    </location>
</feature>
<dbReference type="PANTHER" id="PTHR19282">
    <property type="entry name" value="TETRASPANIN"/>
    <property type="match status" value="1"/>
</dbReference>
<organism evidence="6 7">
    <name type="scientific">Geodia barretti</name>
    <name type="common">Barrett's horny sponge</name>
    <dbReference type="NCBI Taxonomy" id="519541"/>
    <lineage>
        <taxon>Eukaryota</taxon>
        <taxon>Metazoa</taxon>
        <taxon>Porifera</taxon>
        <taxon>Demospongiae</taxon>
        <taxon>Heteroscleromorpha</taxon>
        <taxon>Tetractinellida</taxon>
        <taxon>Astrophorina</taxon>
        <taxon>Geodiidae</taxon>
        <taxon>Geodia</taxon>
    </lineage>
</organism>
<protein>
    <submittedName>
        <fullName evidence="6">Tetraspanin-7</fullName>
    </submittedName>
</protein>
<accession>A0AA35SH34</accession>
<keyword evidence="2 5" id="KW-0812">Transmembrane</keyword>
<name>A0AA35SH34_GEOBA</name>
<dbReference type="GO" id="GO:0005886">
    <property type="term" value="C:plasma membrane"/>
    <property type="evidence" value="ECO:0007669"/>
    <property type="project" value="TreeGrafter"/>
</dbReference>
<dbReference type="CDD" id="cd03127">
    <property type="entry name" value="tetraspanin_LEL"/>
    <property type="match status" value="2"/>
</dbReference>
<dbReference type="Proteomes" id="UP001174909">
    <property type="component" value="Unassembled WGS sequence"/>
</dbReference>
<evidence type="ECO:0000256" key="1">
    <source>
        <dbReference type="ARBA" id="ARBA00004141"/>
    </source>
</evidence>
<dbReference type="SUPFAM" id="SSF48652">
    <property type="entry name" value="Tetraspanin"/>
    <property type="match status" value="2"/>
</dbReference>
<evidence type="ECO:0000313" key="7">
    <source>
        <dbReference type="Proteomes" id="UP001174909"/>
    </source>
</evidence>
<gene>
    <name evidence="6" type="ORF">GBAR_LOCUS16266</name>
</gene>
<dbReference type="Pfam" id="PF00335">
    <property type="entry name" value="Tetraspanin"/>
    <property type="match status" value="2"/>
</dbReference>
<dbReference type="InterPro" id="IPR018499">
    <property type="entry name" value="Tetraspanin/Peripherin"/>
</dbReference>
<keyword evidence="3 5" id="KW-1133">Transmembrane helix</keyword>
<evidence type="ECO:0000313" key="6">
    <source>
        <dbReference type="EMBL" id="CAI8028546.1"/>
    </source>
</evidence>
<evidence type="ECO:0000256" key="4">
    <source>
        <dbReference type="ARBA" id="ARBA00023136"/>
    </source>
</evidence>
<keyword evidence="7" id="KW-1185">Reference proteome</keyword>
<evidence type="ECO:0000256" key="3">
    <source>
        <dbReference type="ARBA" id="ARBA00022989"/>
    </source>
</evidence>
<dbReference type="AlphaFoldDB" id="A0AA35SH34"/>
<comment type="subcellular location">
    <subcellularLocation>
        <location evidence="1">Membrane</location>
        <topology evidence="1">Multi-pass membrane protein</topology>
    </subcellularLocation>
</comment>
<dbReference type="InterPro" id="IPR008952">
    <property type="entry name" value="Tetraspanin_EC2_sf"/>
</dbReference>
<proteinExistence type="predicted"/>
<evidence type="ECO:0000256" key="5">
    <source>
        <dbReference type="SAM" id="Phobius"/>
    </source>
</evidence>
<comment type="caution">
    <text evidence="6">The sequence shown here is derived from an EMBL/GenBank/DDBJ whole genome shotgun (WGS) entry which is preliminary data.</text>
</comment>
<reference evidence="6" key="1">
    <citation type="submission" date="2023-03" db="EMBL/GenBank/DDBJ databases">
        <authorList>
            <person name="Steffen K."/>
            <person name="Cardenas P."/>
        </authorList>
    </citation>
    <scope>NUCLEOTIDE SEQUENCE</scope>
</reference>
<keyword evidence="4 5" id="KW-0472">Membrane</keyword>
<sequence>MQVVDLVRDGLNDTMPEFGEDTNRGESITDAWDFVQENLECCGVNNYTDWADDPNVNSYPASCCSNDPVVVDLVRDGLNDTMPEFGEDTNRGESITDAWDFVQENLECCGVNNYTDWADDPNVNSYPASCCSNDPVVNASSNLPPCSLTNVYRDFTFIYAFPQGCEDALTSFIRDNLLVVASVAITFVVAEVIVVLMAICLLCCTDFD</sequence>
<dbReference type="EMBL" id="CASHTH010002343">
    <property type="protein sequence ID" value="CAI8028546.1"/>
    <property type="molecule type" value="Genomic_DNA"/>
</dbReference>
<dbReference type="PANTHER" id="PTHR19282:SF551">
    <property type="entry name" value="RE08073P-RELATED"/>
    <property type="match status" value="1"/>
</dbReference>
<dbReference type="Gene3D" id="1.10.1450.10">
    <property type="entry name" value="Tetraspanin"/>
    <property type="match status" value="2"/>
</dbReference>